<dbReference type="Gene3D" id="3.20.20.80">
    <property type="entry name" value="Glycosidases"/>
    <property type="match status" value="1"/>
</dbReference>
<dbReference type="InterPro" id="IPR039743">
    <property type="entry name" value="6GAL/EXGAL"/>
</dbReference>
<keyword evidence="3" id="KW-1185">Reference proteome</keyword>
<reference evidence="2 3" key="1">
    <citation type="submission" date="2016-07" db="EMBL/GenBank/DDBJ databases">
        <title>Pervasive Adenine N6-methylation of Active Genes in Fungi.</title>
        <authorList>
            <consortium name="DOE Joint Genome Institute"/>
            <person name="Mondo S.J."/>
            <person name="Dannebaum R.O."/>
            <person name="Kuo R.C."/>
            <person name="Labutti K."/>
            <person name="Haridas S."/>
            <person name="Kuo A."/>
            <person name="Salamov A."/>
            <person name="Ahrendt S.R."/>
            <person name="Lipzen A."/>
            <person name="Sullivan W."/>
            <person name="Andreopoulos W.B."/>
            <person name="Clum A."/>
            <person name="Lindquist E."/>
            <person name="Daum C."/>
            <person name="Ramamoorthy G.K."/>
            <person name="Gryganskyi A."/>
            <person name="Culley D."/>
            <person name="Magnuson J.K."/>
            <person name="James T.Y."/>
            <person name="O'Malley M.A."/>
            <person name="Stajich J.E."/>
            <person name="Spatafora J.W."/>
            <person name="Visel A."/>
            <person name="Grigoriev I.V."/>
        </authorList>
    </citation>
    <scope>NUCLEOTIDE SEQUENCE [LARGE SCALE GENOMIC DNA]</scope>
    <source>
        <strain evidence="2 3">JEL800</strain>
    </source>
</reference>
<dbReference type="EMBL" id="MCGO01000015">
    <property type="protein sequence ID" value="ORY46996.1"/>
    <property type="molecule type" value="Genomic_DNA"/>
</dbReference>
<organism evidence="2 3">
    <name type="scientific">Rhizoclosmatium globosum</name>
    <dbReference type="NCBI Taxonomy" id="329046"/>
    <lineage>
        <taxon>Eukaryota</taxon>
        <taxon>Fungi</taxon>
        <taxon>Fungi incertae sedis</taxon>
        <taxon>Chytridiomycota</taxon>
        <taxon>Chytridiomycota incertae sedis</taxon>
        <taxon>Chytridiomycetes</taxon>
        <taxon>Chytridiales</taxon>
        <taxon>Chytriomycetaceae</taxon>
        <taxon>Rhizoclosmatium</taxon>
    </lineage>
</organism>
<keyword evidence="1" id="KW-0732">Signal</keyword>
<evidence type="ECO:0000256" key="1">
    <source>
        <dbReference type="SAM" id="SignalP"/>
    </source>
</evidence>
<dbReference type="OrthoDB" id="2012278at2759"/>
<dbReference type="AlphaFoldDB" id="A0A1Y2CJ79"/>
<proteinExistence type="predicted"/>
<dbReference type="PANTHER" id="PTHR42767:SF1">
    <property type="entry name" value="ENDO-BETA-1,6-GALACTANASE-LIKE DOMAIN-CONTAINING PROTEIN"/>
    <property type="match status" value="1"/>
</dbReference>
<name>A0A1Y2CJ79_9FUNG</name>
<evidence type="ECO:0000313" key="2">
    <source>
        <dbReference type="EMBL" id="ORY46996.1"/>
    </source>
</evidence>
<protein>
    <recommendedName>
        <fullName evidence="4">Glycoside hydrolase</fullName>
    </recommendedName>
</protein>
<dbReference type="PANTHER" id="PTHR42767">
    <property type="entry name" value="ENDO-BETA-1,6-GALACTANASE"/>
    <property type="match status" value="1"/>
</dbReference>
<comment type="caution">
    <text evidence="2">The sequence shown here is derived from an EMBL/GenBank/DDBJ whole genome shotgun (WGS) entry which is preliminary data.</text>
</comment>
<evidence type="ECO:0000313" key="3">
    <source>
        <dbReference type="Proteomes" id="UP000193642"/>
    </source>
</evidence>
<dbReference type="InterPro" id="IPR017853">
    <property type="entry name" value="GH"/>
</dbReference>
<dbReference type="Proteomes" id="UP000193642">
    <property type="component" value="Unassembled WGS sequence"/>
</dbReference>
<gene>
    <name evidence="2" type="ORF">BCR33DRAFT_715379</name>
</gene>
<feature type="signal peptide" evidence="1">
    <location>
        <begin position="1"/>
        <end position="17"/>
    </location>
</feature>
<dbReference type="GO" id="GO:0004553">
    <property type="term" value="F:hydrolase activity, hydrolyzing O-glycosyl compounds"/>
    <property type="evidence" value="ECO:0007669"/>
    <property type="project" value="InterPro"/>
</dbReference>
<evidence type="ECO:0008006" key="4">
    <source>
        <dbReference type="Google" id="ProtNLM"/>
    </source>
</evidence>
<accession>A0A1Y2CJ79</accession>
<sequence>MTTYWTLPLLLASLASAARTQSASSHLVPAYGVVIPSWQGFGTSLGPWACVAGGSSMETKYADLFFTTKTVTLKIGGVDIPLPGLGLNIVRYNVGGTGRQGDFPGVTEYFNGGVSSTATGLNWWDLVEGYWINGLSNSSSNWDWSRDVNQRSMLKAAVARKSSMSSFIHKHPCELSLGGNLTDHTLTLFPEYVSQVVKHAINDWKVNVTSVSILNEPSKGNWNYPNITEEGLNVVGKADKFNVHGYEMSNTARSKLSTAIGDLPFGYADNSGMNMATALLNDINHLNPKLAVQTTYPARAIATDIASKYYVFAQFTRFIRPGDQILNSGNLPKSVSWTYTATDGSIVFRAHKNSVYSVEI</sequence>
<dbReference type="STRING" id="329046.A0A1Y2CJ79"/>
<dbReference type="SUPFAM" id="SSF51445">
    <property type="entry name" value="(Trans)glycosidases"/>
    <property type="match status" value="1"/>
</dbReference>
<feature type="chain" id="PRO_5012869824" description="Glycoside hydrolase" evidence="1">
    <location>
        <begin position="18"/>
        <end position="360"/>
    </location>
</feature>